<name>A0ACC0JNY1_CHOFU</name>
<accession>A0ACC0JNY1</accession>
<sequence length="203" mass="22798">MLLLLSCLVILPSARAFIDCSMACKQCRDELQDYHMREVYCAMCRECRERRRERRAMQQELRDRDYGWEPQEQQEPPPGCPTPPDCTDTSSEILNGDITPTEATTCMPVTTARTCPPIIPCRDRKKMTEKHSPTTTPSTTPLPPVTPAYMPCVPCMSMCPCPANQQVVASPLVAPSTMPPTTAQDFFYLYIGFPKGALNKTDE</sequence>
<comment type="caution">
    <text evidence="1">The sequence shown here is derived from an EMBL/GenBank/DDBJ whole genome shotgun (WGS) entry which is preliminary data.</text>
</comment>
<gene>
    <name evidence="1" type="ORF">MSG28_004896</name>
</gene>
<dbReference type="EMBL" id="CM046108">
    <property type="protein sequence ID" value="KAI8425876.1"/>
    <property type="molecule type" value="Genomic_DNA"/>
</dbReference>
<protein>
    <submittedName>
        <fullName evidence="1">Uncharacterized protein</fullName>
    </submittedName>
</protein>
<reference evidence="1 2" key="1">
    <citation type="journal article" date="2022" name="Genome Biol. Evol.">
        <title>The Spruce Budworm Genome: Reconstructing the Evolutionary History of Antifreeze Proteins.</title>
        <authorList>
            <person name="Beliveau C."/>
            <person name="Gagne P."/>
            <person name="Picq S."/>
            <person name="Vernygora O."/>
            <person name="Keeling C.I."/>
            <person name="Pinkney K."/>
            <person name="Doucet D."/>
            <person name="Wen F."/>
            <person name="Johnston J.S."/>
            <person name="Maaroufi H."/>
            <person name="Boyle B."/>
            <person name="Laroche J."/>
            <person name="Dewar K."/>
            <person name="Juretic N."/>
            <person name="Blackburn G."/>
            <person name="Nisole A."/>
            <person name="Brunet B."/>
            <person name="Brandao M."/>
            <person name="Lumley L."/>
            <person name="Duan J."/>
            <person name="Quan G."/>
            <person name="Lucarotti C.J."/>
            <person name="Roe A.D."/>
            <person name="Sperling F.A.H."/>
            <person name="Levesque R.C."/>
            <person name="Cusson M."/>
        </authorList>
    </citation>
    <scope>NUCLEOTIDE SEQUENCE [LARGE SCALE GENOMIC DNA]</scope>
    <source>
        <strain evidence="1">Glfc:IPQL:Cfum</strain>
    </source>
</reference>
<evidence type="ECO:0000313" key="1">
    <source>
        <dbReference type="EMBL" id="KAI8425876.1"/>
    </source>
</evidence>
<evidence type="ECO:0000313" key="2">
    <source>
        <dbReference type="Proteomes" id="UP001064048"/>
    </source>
</evidence>
<organism evidence="1 2">
    <name type="scientific">Choristoneura fumiferana</name>
    <name type="common">Spruce budworm moth</name>
    <name type="synonym">Archips fumiferana</name>
    <dbReference type="NCBI Taxonomy" id="7141"/>
    <lineage>
        <taxon>Eukaryota</taxon>
        <taxon>Metazoa</taxon>
        <taxon>Ecdysozoa</taxon>
        <taxon>Arthropoda</taxon>
        <taxon>Hexapoda</taxon>
        <taxon>Insecta</taxon>
        <taxon>Pterygota</taxon>
        <taxon>Neoptera</taxon>
        <taxon>Endopterygota</taxon>
        <taxon>Lepidoptera</taxon>
        <taxon>Glossata</taxon>
        <taxon>Ditrysia</taxon>
        <taxon>Tortricoidea</taxon>
        <taxon>Tortricidae</taxon>
        <taxon>Tortricinae</taxon>
        <taxon>Choristoneura</taxon>
    </lineage>
</organism>
<proteinExistence type="predicted"/>
<keyword evidence="2" id="KW-1185">Reference proteome</keyword>
<dbReference type="Proteomes" id="UP001064048">
    <property type="component" value="Chromosome 8"/>
</dbReference>